<accession>T0YR64</accession>
<name>T0YR64_9ZZZZ</name>
<dbReference type="InterPro" id="IPR000330">
    <property type="entry name" value="SNF2_N"/>
</dbReference>
<evidence type="ECO:0000313" key="2">
    <source>
        <dbReference type="EMBL" id="EQD38016.1"/>
    </source>
</evidence>
<dbReference type="GO" id="GO:0015616">
    <property type="term" value="F:DNA translocase activity"/>
    <property type="evidence" value="ECO:0007669"/>
    <property type="project" value="TreeGrafter"/>
</dbReference>
<evidence type="ECO:0000259" key="1">
    <source>
        <dbReference type="Pfam" id="PF00176"/>
    </source>
</evidence>
<dbReference type="Gene3D" id="1.20.120.850">
    <property type="entry name" value="SWI2/SNF2 ATPases, N-terminal domain"/>
    <property type="match status" value="1"/>
</dbReference>
<protein>
    <submittedName>
        <fullName evidence="2">Snf2/Rad54 family helicase</fullName>
    </submittedName>
</protein>
<dbReference type="GO" id="GO:0004386">
    <property type="term" value="F:helicase activity"/>
    <property type="evidence" value="ECO:0007669"/>
    <property type="project" value="UniProtKB-KW"/>
</dbReference>
<dbReference type="PANTHER" id="PTHR45629">
    <property type="entry name" value="SNF2/RAD54 FAMILY MEMBER"/>
    <property type="match status" value="1"/>
</dbReference>
<dbReference type="InterPro" id="IPR050496">
    <property type="entry name" value="SNF2_RAD54_helicase_repair"/>
</dbReference>
<keyword evidence="2" id="KW-0378">Hydrolase</keyword>
<dbReference type="SUPFAM" id="SSF52540">
    <property type="entry name" value="P-loop containing nucleoside triphosphate hydrolases"/>
    <property type="match status" value="1"/>
</dbReference>
<keyword evidence="2" id="KW-0067">ATP-binding</keyword>
<feature type="non-terminal residue" evidence="2">
    <location>
        <position position="159"/>
    </location>
</feature>
<organism evidence="2">
    <name type="scientific">mine drainage metagenome</name>
    <dbReference type="NCBI Taxonomy" id="410659"/>
    <lineage>
        <taxon>unclassified sequences</taxon>
        <taxon>metagenomes</taxon>
        <taxon>ecological metagenomes</taxon>
    </lineage>
</organism>
<feature type="domain" description="SNF2 N-terminal" evidence="1">
    <location>
        <begin position="1"/>
        <end position="113"/>
    </location>
</feature>
<dbReference type="AlphaFoldDB" id="T0YR64"/>
<keyword evidence="2" id="KW-0547">Nucleotide-binding</keyword>
<sequence length="159" mass="17664">FLNPGLLGTQSQFMRRFFVPIQTEGSEEARKHLRRATGPFVLRRLKADPAVAPDLPSKIETKVYCPLTREQATLYQAVLRDLEGDLGEAEGMSRRGMILATLSKLKQVCNHPAHFLGDGSALAARSGKLTRLVEILDEVIAEGERALIFTQYREMGALL</sequence>
<reference evidence="2" key="2">
    <citation type="journal article" date="2014" name="ISME J.">
        <title>Microbial stratification in low pH oxic and suboxic macroscopic growths along an acid mine drainage.</title>
        <authorList>
            <person name="Mendez-Garcia C."/>
            <person name="Mesa V."/>
            <person name="Sprenger R.R."/>
            <person name="Richter M."/>
            <person name="Diez M.S."/>
            <person name="Solano J."/>
            <person name="Bargiela R."/>
            <person name="Golyshina O.V."/>
            <person name="Manteca A."/>
            <person name="Ramos J.L."/>
            <person name="Gallego J.R."/>
            <person name="Llorente I."/>
            <person name="Martins Dos Santos V.A."/>
            <person name="Jensen O.N."/>
            <person name="Pelaez A.I."/>
            <person name="Sanchez J."/>
            <person name="Ferrer M."/>
        </authorList>
    </citation>
    <scope>NUCLEOTIDE SEQUENCE</scope>
</reference>
<dbReference type="Pfam" id="PF00176">
    <property type="entry name" value="SNF2-rel_dom"/>
    <property type="match status" value="1"/>
</dbReference>
<comment type="caution">
    <text evidence="2">The sequence shown here is derived from an EMBL/GenBank/DDBJ whole genome shotgun (WGS) entry which is preliminary data.</text>
</comment>
<dbReference type="InterPro" id="IPR027417">
    <property type="entry name" value="P-loop_NTPase"/>
</dbReference>
<proteinExistence type="predicted"/>
<keyword evidence="2" id="KW-0347">Helicase</keyword>
<feature type="non-terminal residue" evidence="2">
    <location>
        <position position="1"/>
    </location>
</feature>
<reference evidence="2" key="1">
    <citation type="submission" date="2013-08" db="EMBL/GenBank/DDBJ databases">
        <authorList>
            <person name="Mendez C."/>
            <person name="Richter M."/>
            <person name="Ferrer M."/>
            <person name="Sanchez J."/>
        </authorList>
    </citation>
    <scope>NUCLEOTIDE SEQUENCE</scope>
</reference>
<dbReference type="EMBL" id="AUZX01012703">
    <property type="protein sequence ID" value="EQD38016.1"/>
    <property type="molecule type" value="Genomic_DNA"/>
</dbReference>
<dbReference type="PANTHER" id="PTHR45629:SF7">
    <property type="entry name" value="DNA EXCISION REPAIR PROTEIN ERCC-6-RELATED"/>
    <property type="match status" value="1"/>
</dbReference>
<gene>
    <name evidence="2" type="ORF">B1A_17271</name>
</gene>
<dbReference type="GO" id="GO:0005524">
    <property type="term" value="F:ATP binding"/>
    <property type="evidence" value="ECO:0007669"/>
    <property type="project" value="InterPro"/>
</dbReference>